<dbReference type="AlphaFoldDB" id="A0A1Q9DHK2"/>
<feature type="compositionally biased region" description="Low complexity" evidence="1">
    <location>
        <begin position="42"/>
        <end position="55"/>
    </location>
</feature>
<name>A0A1Q9DHK2_SYMMI</name>
<protein>
    <submittedName>
        <fullName evidence="2">Uncharacterized protein</fullName>
    </submittedName>
</protein>
<gene>
    <name evidence="2" type="ORF">AK812_SmicGene23349</name>
</gene>
<feature type="compositionally biased region" description="Polar residues" evidence="1">
    <location>
        <begin position="56"/>
        <end position="65"/>
    </location>
</feature>
<proteinExistence type="predicted"/>
<dbReference type="Proteomes" id="UP000186817">
    <property type="component" value="Unassembled WGS sequence"/>
</dbReference>
<reference evidence="2 3" key="1">
    <citation type="submission" date="2016-02" db="EMBL/GenBank/DDBJ databases">
        <title>Genome analysis of coral dinoflagellate symbionts highlights evolutionary adaptations to a symbiotic lifestyle.</title>
        <authorList>
            <person name="Aranda M."/>
            <person name="Li Y."/>
            <person name="Liew Y.J."/>
            <person name="Baumgarten S."/>
            <person name="Simakov O."/>
            <person name="Wilson M."/>
            <person name="Piel J."/>
            <person name="Ashoor H."/>
            <person name="Bougouffa S."/>
            <person name="Bajic V.B."/>
            <person name="Ryu T."/>
            <person name="Ravasi T."/>
            <person name="Bayer T."/>
            <person name="Micklem G."/>
            <person name="Kim H."/>
            <person name="Bhak J."/>
            <person name="Lajeunesse T.C."/>
            <person name="Voolstra C.R."/>
        </authorList>
    </citation>
    <scope>NUCLEOTIDE SEQUENCE [LARGE SCALE GENOMIC DNA]</scope>
    <source>
        <strain evidence="2 3">CCMP2467</strain>
    </source>
</reference>
<feature type="region of interest" description="Disordered" evidence="1">
    <location>
        <begin position="19"/>
        <end position="78"/>
    </location>
</feature>
<organism evidence="2 3">
    <name type="scientific">Symbiodinium microadriaticum</name>
    <name type="common">Dinoflagellate</name>
    <name type="synonym">Zooxanthella microadriatica</name>
    <dbReference type="NCBI Taxonomy" id="2951"/>
    <lineage>
        <taxon>Eukaryota</taxon>
        <taxon>Sar</taxon>
        <taxon>Alveolata</taxon>
        <taxon>Dinophyceae</taxon>
        <taxon>Suessiales</taxon>
        <taxon>Symbiodiniaceae</taxon>
        <taxon>Symbiodinium</taxon>
    </lineage>
</organism>
<comment type="caution">
    <text evidence="2">The sequence shown here is derived from an EMBL/GenBank/DDBJ whole genome shotgun (WGS) entry which is preliminary data.</text>
</comment>
<keyword evidence="3" id="KW-1185">Reference proteome</keyword>
<sequence length="193" mass="20487">MNSLPTCAGTLFAAVAAQASRSSPHFNGGLRRDTPVDKKQRSATGSVLGSSTGSSQETQYEQHGGQQLLRASPAAGPAELTGEKVAERIMELMATSTTLAAHSNLNDENTDGQSYEIEDWGYKDEDEPEAKEEQELYQDMAENHSTGEDNSFGRTTVVAAADECDGTEPPLGDVLADARDTEPVPASRLPAPC</sequence>
<feature type="region of interest" description="Disordered" evidence="1">
    <location>
        <begin position="163"/>
        <end position="193"/>
    </location>
</feature>
<evidence type="ECO:0000256" key="1">
    <source>
        <dbReference type="SAM" id="MobiDB-lite"/>
    </source>
</evidence>
<accession>A0A1Q9DHK2</accession>
<dbReference type="EMBL" id="LSRX01000535">
    <property type="protein sequence ID" value="OLP94643.1"/>
    <property type="molecule type" value="Genomic_DNA"/>
</dbReference>
<evidence type="ECO:0000313" key="2">
    <source>
        <dbReference type="EMBL" id="OLP94643.1"/>
    </source>
</evidence>
<feature type="compositionally biased region" description="Basic and acidic residues" evidence="1">
    <location>
        <begin position="30"/>
        <end position="40"/>
    </location>
</feature>
<evidence type="ECO:0000313" key="3">
    <source>
        <dbReference type="Proteomes" id="UP000186817"/>
    </source>
</evidence>